<comment type="caution">
    <text evidence="1">The sequence shown here is derived from an EMBL/GenBank/DDBJ whole genome shotgun (WGS) entry which is preliminary data.</text>
</comment>
<reference evidence="1 2" key="1">
    <citation type="submission" date="2020-05" db="EMBL/GenBank/DDBJ databases">
        <title>Isolation and characterization of methanoarchaea from a cold seep at offshore SW Taiwan.</title>
        <authorList>
            <person name="Chen Y.-W."/>
            <person name="Chen S.-C."/>
            <person name="Lai M.-C."/>
        </authorList>
    </citation>
    <scope>NUCLEOTIDE SEQUENCE [LARGE SCALE GENOMIC DNA]</scope>
    <source>
        <strain evidence="1 2">YWC-01</strain>
    </source>
</reference>
<dbReference type="EMBL" id="JABFFQ010000001">
    <property type="protein sequence ID" value="MDV4341710.1"/>
    <property type="molecule type" value="Genomic_DNA"/>
</dbReference>
<dbReference type="Proteomes" id="UP001273768">
    <property type="component" value="Unassembled WGS sequence"/>
</dbReference>
<name>A0ABU3YZB3_9EURY</name>
<evidence type="ECO:0000313" key="1">
    <source>
        <dbReference type="EMBL" id="MDV4341710.1"/>
    </source>
</evidence>
<accession>A0ABU3YZB3</accession>
<dbReference type="PROSITE" id="PS51257">
    <property type="entry name" value="PROKAR_LIPOPROTEIN"/>
    <property type="match status" value="1"/>
</dbReference>
<sequence>MRVPGGVLALFAAICIICTTCGCLGASSHPSGGGITPVDLPESPEACTLAGALAELDLLGAEGGLNVTGTSVHQVLGTGVSLDGRATSWALGLEDGDEVRWLTFGTLGWKEITLRAPLSTEEVNITGVLSPEELLRDQEGVLRPVMTSLNADTVDISLAEGVYTVTVRSDAGMETFVFRADTGEVIV</sequence>
<dbReference type="RefSeq" id="WP_317294938.1">
    <property type="nucleotide sequence ID" value="NZ_JABFFQ010000001.1"/>
</dbReference>
<gene>
    <name evidence="1" type="ORF">HL657_00670</name>
</gene>
<protein>
    <submittedName>
        <fullName evidence="1">Uncharacterized protein</fullName>
    </submittedName>
</protein>
<evidence type="ECO:0000313" key="2">
    <source>
        <dbReference type="Proteomes" id="UP001273768"/>
    </source>
</evidence>
<proteinExistence type="predicted"/>
<organism evidence="1 2">
    <name type="scientific">Methanoculleus nereidis</name>
    <dbReference type="NCBI Taxonomy" id="2735141"/>
    <lineage>
        <taxon>Archaea</taxon>
        <taxon>Methanobacteriati</taxon>
        <taxon>Methanobacteriota</taxon>
        <taxon>Stenosarchaea group</taxon>
        <taxon>Methanomicrobia</taxon>
        <taxon>Methanomicrobiales</taxon>
        <taxon>Methanomicrobiaceae</taxon>
        <taxon>Methanoculleus</taxon>
    </lineage>
</organism>
<keyword evidence="2" id="KW-1185">Reference proteome</keyword>